<evidence type="ECO:0000313" key="3">
    <source>
        <dbReference type="Proteomes" id="UP000475532"/>
    </source>
</evidence>
<dbReference type="RefSeq" id="WP_163053587.1">
    <property type="nucleotide sequence ID" value="NZ_JAAGLI010000145.1"/>
</dbReference>
<name>A0A6L9Q8Z6_9ACTN</name>
<evidence type="ECO:0000313" key="2">
    <source>
        <dbReference type="EMBL" id="NEA21959.1"/>
    </source>
</evidence>
<sequence>MAPRPADAHDDAENAASAELVAPFLPAGAVIDRESIEGWARWRLMRHSFVPAPRLSLAEFRAMSPRKRHLHELHRLATHANLAVQETPMSAMVSRLMAARIRSNALKHKPTTRAGLMINGGGYQGKTETVCETAATFEDQWLELHHQLNPEALPGTRDLHAPVAYVQTPVTATPKSTCAAVLDFYGESYRGMTLPQLVRTVKSALHDHGTKVLILDDITRLKMHREADQDVLDLIRSLMSMSVTLILVGVGIPQSGLLREARYDPRVGQWVFGQATGRSAHVNEAAATQTERRFDLIELGPFRYDTGPEIDAWINHLAGIEEQLRLLRSEPGMLSTGQMPEYLFRRTGGIVGLLERLIEDGCGEAIDTGTERLTVSVLDGVAISLDNLPQRDPAAGEVPVVPGAAASSPPKSGNARPARRPRNTVFDDPGAAPDAASP</sequence>
<reference evidence="2 3" key="1">
    <citation type="submission" date="2020-01" db="EMBL/GenBank/DDBJ databases">
        <title>Insect and environment-associated Actinomycetes.</title>
        <authorList>
            <person name="Currrie C."/>
            <person name="Chevrette M."/>
            <person name="Carlson C."/>
            <person name="Stubbendieck R."/>
            <person name="Wendt-Pienkowski E."/>
        </authorList>
    </citation>
    <scope>NUCLEOTIDE SEQUENCE [LARGE SCALE GENOMIC DNA]</scope>
    <source>
        <strain evidence="2 3">SID10258</strain>
    </source>
</reference>
<feature type="compositionally biased region" description="Low complexity" evidence="1">
    <location>
        <begin position="393"/>
        <end position="413"/>
    </location>
</feature>
<accession>A0A6L9Q8Z6</accession>
<dbReference type="Pfam" id="PF05621">
    <property type="entry name" value="TniB"/>
    <property type="match status" value="1"/>
</dbReference>
<feature type="region of interest" description="Disordered" evidence="1">
    <location>
        <begin position="388"/>
        <end position="438"/>
    </location>
</feature>
<gene>
    <name evidence="2" type="ORF">G3I70_05530</name>
</gene>
<dbReference type="EMBL" id="JAAGLI010000145">
    <property type="protein sequence ID" value="NEA21959.1"/>
    <property type="molecule type" value="Genomic_DNA"/>
</dbReference>
<feature type="compositionally biased region" description="Low complexity" evidence="1">
    <location>
        <begin position="427"/>
        <end position="438"/>
    </location>
</feature>
<organism evidence="2 3">
    <name type="scientific">Actinomadura bangladeshensis</name>
    <dbReference type="NCBI Taxonomy" id="453573"/>
    <lineage>
        <taxon>Bacteria</taxon>
        <taxon>Bacillati</taxon>
        <taxon>Actinomycetota</taxon>
        <taxon>Actinomycetes</taxon>
        <taxon>Streptosporangiales</taxon>
        <taxon>Thermomonosporaceae</taxon>
        <taxon>Actinomadura</taxon>
    </lineage>
</organism>
<comment type="caution">
    <text evidence="2">The sequence shown here is derived from an EMBL/GenBank/DDBJ whole genome shotgun (WGS) entry which is preliminary data.</text>
</comment>
<dbReference type="InterPro" id="IPR008868">
    <property type="entry name" value="TniB"/>
</dbReference>
<dbReference type="Proteomes" id="UP000475532">
    <property type="component" value="Unassembled WGS sequence"/>
</dbReference>
<protein>
    <submittedName>
        <fullName evidence="2">AAA family ATPase</fullName>
    </submittedName>
</protein>
<evidence type="ECO:0000256" key="1">
    <source>
        <dbReference type="SAM" id="MobiDB-lite"/>
    </source>
</evidence>
<proteinExistence type="predicted"/>
<dbReference type="AlphaFoldDB" id="A0A6L9Q8Z6"/>